<keyword evidence="1" id="KW-0472">Membrane</keyword>
<dbReference type="RefSeq" id="WP_200066836.1">
    <property type="nucleotide sequence ID" value="NZ_JAEHFW010000002.1"/>
</dbReference>
<feature type="transmembrane region" description="Helical" evidence="1">
    <location>
        <begin position="97"/>
        <end position="122"/>
    </location>
</feature>
<keyword evidence="1" id="KW-0812">Transmembrane</keyword>
<evidence type="ECO:0000256" key="1">
    <source>
        <dbReference type="SAM" id="Phobius"/>
    </source>
</evidence>
<keyword evidence="3" id="KW-1185">Reference proteome</keyword>
<comment type="caution">
    <text evidence="2">The sequence shown here is derived from an EMBL/GenBank/DDBJ whole genome shotgun (WGS) entry which is preliminary data.</text>
</comment>
<name>A0A934PVH9_9SPHI</name>
<sequence>MTFKSFWTIIIKMAGLYIGWQIIISVPQLISVFQSSYSRDNYEQITGFVFLYGLQIAIYLCLSIICLFKSSWFVSILRLAEDFREPNLQLNLHRASIIKVIVILLGGIMFLNGFPGFCANLLRFLQTDNGHAFFTHPQFPWLVFSGLELLIGYCMMAYSSTFVTFIELQRRKS</sequence>
<dbReference type="Proteomes" id="UP000613193">
    <property type="component" value="Unassembled WGS sequence"/>
</dbReference>
<evidence type="ECO:0000313" key="3">
    <source>
        <dbReference type="Proteomes" id="UP000613193"/>
    </source>
</evidence>
<reference evidence="2" key="1">
    <citation type="submission" date="2020-12" db="EMBL/GenBank/DDBJ databases">
        <title>Bacterial novel species Mucilaginibacter sp. SD-g isolated from soil.</title>
        <authorList>
            <person name="Jung H.-Y."/>
        </authorList>
    </citation>
    <scope>NUCLEOTIDE SEQUENCE</scope>
    <source>
        <strain evidence="2">SD-g</strain>
    </source>
</reference>
<evidence type="ECO:0000313" key="2">
    <source>
        <dbReference type="EMBL" id="MBK0380312.1"/>
    </source>
</evidence>
<feature type="transmembrane region" description="Helical" evidence="1">
    <location>
        <begin position="142"/>
        <end position="166"/>
    </location>
</feature>
<dbReference type="AlphaFoldDB" id="A0A934PVH9"/>
<dbReference type="EMBL" id="JAEHFW010000002">
    <property type="protein sequence ID" value="MBK0380312.1"/>
    <property type="molecule type" value="Genomic_DNA"/>
</dbReference>
<feature type="transmembrane region" description="Helical" evidence="1">
    <location>
        <begin position="50"/>
        <end position="77"/>
    </location>
</feature>
<gene>
    <name evidence="2" type="ORF">I5M19_13390</name>
</gene>
<feature type="transmembrane region" description="Helical" evidence="1">
    <location>
        <begin position="7"/>
        <end position="30"/>
    </location>
</feature>
<proteinExistence type="predicted"/>
<accession>A0A934PVH9</accession>
<organism evidence="2 3">
    <name type="scientific">Mucilaginibacter segetis</name>
    <dbReference type="NCBI Taxonomy" id="2793071"/>
    <lineage>
        <taxon>Bacteria</taxon>
        <taxon>Pseudomonadati</taxon>
        <taxon>Bacteroidota</taxon>
        <taxon>Sphingobacteriia</taxon>
        <taxon>Sphingobacteriales</taxon>
        <taxon>Sphingobacteriaceae</taxon>
        <taxon>Mucilaginibacter</taxon>
    </lineage>
</organism>
<keyword evidence="1" id="KW-1133">Transmembrane helix</keyword>
<protein>
    <submittedName>
        <fullName evidence="2">Uncharacterized protein</fullName>
    </submittedName>
</protein>